<evidence type="ECO:0000259" key="9">
    <source>
        <dbReference type="Pfam" id="PF07992"/>
    </source>
</evidence>
<dbReference type="Gene3D" id="3.50.50.60">
    <property type="entry name" value="FAD/NAD(P)-binding domain"/>
    <property type="match status" value="1"/>
</dbReference>
<organism evidence="10 11">
    <name type="scientific">Nezara viridula</name>
    <name type="common">Southern green stink bug</name>
    <name type="synonym">Cimex viridulus</name>
    <dbReference type="NCBI Taxonomy" id="85310"/>
    <lineage>
        <taxon>Eukaryota</taxon>
        <taxon>Metazoa</taxon>
        <taxon>Ecdysozoa</taxon>
        <taxon>Arthropoda</taxon>
        <taxon>Hexapoda</taxon>
        <taxon>Insecta</taxon>
        <taxon>Pterygota</taxon>
        <taxon>Neoptera</taxon>
        <taxon>Paraneoptera</taxon>
        <taxon>Hemiptera</taxon>
        <taxon>Heteroptera</taxon>
        <taxon>Panheteroptera</taxon>
        <taxon>Pentatomomorpha</taxon>
        <taxon>Pentatomoidea</taxon>
        <taxon>Pentatomidae</taxon>
        <taxon>Pentatominae</taxon>
        <taxon>Nezara</taxon>
    </lineage>
</organism>
<dbReference type="GO" id="GO:0005739">
    <property type="term" value="C:mitochondrion"/>
    <property type="evidence" value="ECO:0007669"/>
    <property type="project" value="TreeGrafter"/>
</dbReference>
<keyword evidence="5" id="KW-0560">Oxidoreductase</keyword>
<dbReference type="InterPro" id="IPR046952">
    <property type="entry name" value="GSHR/TRXR-like"/>
</dbReference>
<dbReference type="GO" id="GO:0045454">
    <property type="term" value="P:cell redox homeostasis"/>
    <property type="evidence" value="ECO:0007669"/>
    <property type="project" value="InterPro"/>
</dbReference>
<evidence type="ECO:0000256" key="3">
    <source>
        <dbReference type="ARBA" id="ARBA00022630"/>
    </source>
</evidence>
<protein>
    <recommendedName>
        <fullName evidence="9">FAD/NAD(P)-binding domain-containing protein</fullName>
    </recommendedName>
</protein>
<dbReference type="GO" id="GO:0005829">
    <property type="term" value="C:cytosol"/>
    <property type="evidence" value="ECO:0007669"/>
    <property type="project" value="TreeGrafter"/>
</dbReference>
<accession>A0A9P0EBU9</accession>
<gene>
    <name evidence="10" type="ORF">NEZAVI_LOCUS4225</name>
</gene>
<dbReference type="GO" id="GO:0034599">
    <property type="term" value="P:cellular response to oxidative stress"/>
    <property type="evidence" value="ECO:0007669"/>
    <property type="project" value="TreeGrafter"/>
</dbReference>
<keyword evidence="7" id="KW-0676">Redox-active center</keyword>
<keyword evidence="3" id="KW-0285">Flavoprotein</keyword>
<comment type="similarity">
    <text evidence="2">Belongs to the class-I pyridine nucleotide-disulfide oxidoreductase family.</text>
</comment>
<dbReference type="SUPFAM" id="SSF51905">
    <property type="entry name" value="FAD/NAD(P)-binding domain"/>
    <property type="match status" value="1"/>
</dbReference>
<evidence type="ECO:0000256" key="2">
    <source>
        <dbReference type="ARBA" id="ARBA00007532"/>
    </source>
</evidence>
<feature type="region of interest" description="Disordered" evidence="8">
    <location>
        <begin position="757"/>
        <end position="891"/>
    </location>
</feature>
<evidence type="ECO:0000256" key="6">
    <source>
        <dbReference type="ARBA" id="ARBA00023157"/>
    </source>
</evidence>
<reference evidence="10" key="1">
    <citation type="submission" date="2022-01" db="EMBL/GenBank/DDBJ databases">
        <authorList>
            <person name="King R."/>
        </authorList>
    </citation>
    <scope>NUCLEOTIDE SEQUENCE</scope>
</reference>
<dbReference type="GO" id="GO:0006749">
    <property type="term" value="P:glutathione metabolic process"/>
    <property type="evidence" value="ECO:0007669"/>
    <property type="project" value="TreeGrafter"/>
</dbReference>
<dbReference type="GO" id="GO:0050660">
    <property type="term" value="F:flavin adenine dinucleotide binding"/>
    <property type="evidence" value="ECO:0007669"/>
    <property type="project" value="InterPro"/>
</dbReference>
<dbReference type="PRINTS" id="PR00368">
    <property type="entry name" value="FADPNR"/>
</dbReference>
<proteinExistence type="inferred from homology"/>
<comment type="cofactor">
    <cofactor evidence="1">
        <name>FAD</name>
        <dbReference type="ChEBI" id="CHEBI:57692"/>
    </cofactor>
</comment>
<evidence type="ECO:0000256" key="1">
    <source>
        <dbReference type="ARBA" id="ARBA00001974"/>
    </source>
</evidence>
<dbReference type="AlphaFoldDB" id="A0A9P0EBU9"/>
<dbReference type="Proteomes" id="UP001152798">
    <property type="component" value="Chromosome 2"/>
</dbReference>
<dbReference type="OrthoDB" id="5956163at2759"/>
<evidence type="ECO:0000256" key="7">
    <source>
        <dbReference type="ARBA" id="ARBA00023284"/>
    </source>
</evidence>
<dbReference type="Pfam" id="PF07992">
    <property type="entry name" value="Pyr_redox_2"/>
    <property type="match status" value="1"/>
</dbReference>
<keyword evidence="11" id="KW-1185">Reference proteome</keyword>
<keyword evidence="4" id="KW-0274">FAD</keyword>
<evidence type="ECO:0000256" key="5">
    <source>
        <dbReference type="ARBA" id="ARBA00023002"/>
    </source>
</evidence>
<sequence length="891" mass="99547">SGATRHFREALVRCTGNTPPFLFCKKTYIGNCFDIVNASRFGRLDLLLEPPACPCYHIIVIGSGPGAQSVIMELAERGVALKVAVVDISSKGSLETIPRSLLWNALKAINGNDSNDFSESDIFGDLEVQDDIGLELICEAAGIDYYQGSVKFLSADVIAVSANCDDVETSSSDDEHSEPQEANIVGMSFIICCGCQPLIPEFPGYEHCISLDTFLHTREIPERAVIIGDSPEVVETAHLIAKCGGGVTVLYNSNRLLPKLDLWVVKEIVRSLESLSVILLEISEIKYIKELSTGLKIVFRVQNGSKYSGIYDKIIIHKNRVPMTDNMDLEKADVKVSKRSRKLIVNEAYRSTNKNIWAFGSVANGHPEDPRFEILAARSVVDFIINGVDDVSVPIVFPFILMAPLEYACCGETEKSALLRFTDEIIVNDSQNYFFHIKLICVRHRVSSSEVEIRKEDDRVVGIHILGHNMCSLISGLDELIEEGVTKEVLIEVLIQNSAFRKLKLNRISFSSRKSINTAYCGIRIQHICDINPETGTSSVFVKSWDSTSEESSDIDERTDQAAKNKCACKMSTQNTIEISLTGEEIGLRLFLFIWPIFLTLLPTRLLEECRHNVSSVSESDEDDSSMGNREDYNFSTGMCVKETTKQCYKTSEFQMRSVFKDYETIYSNSDSDSDLTDEECCHNKNGALRCSDTISDSSIVQRRDLNLSQSLIKEKINTCQDYATPELFNRKLALKYNETMTMTIVCKNVSSCHKLPTREQVNSRTPRGNFESSQENRADSPSEENDSDTSSISNTEENFSRRLDHTPAEGERTSKTAMPLTTRPFTPRHSTSRPYTPKCSTSKPFTPKSSKPRPCTPSPKTARPKTRRGYIKLNDSDSNSSRTSRGNKPE</sequence>
<evidence type="ECO:0000256" key="4">
    <source>
        <dbReference type="ARBA" id="ARBA00022827"/>
    </source>
</evidence>
<dbReference type="PRINTS" id="PR00411">
    <property type="entry name" value="PNDRDTASEI"/>
</dbReference>
<feature type="non-terminal residue" evidence="10">
    <location>
        <position position="1"/>
    </location>
</feature>
<feature type="compositionally biased region" description="Polar residues" evidence="8">
    <location>
        <begin position="789"/>
        <end position="798"/>
    </location>
</feature>
<dbReference type="InterPro" id="IPR036188">
    <property type="entry name" value="FAD/NAD-bd_sf"/>
</dbReference>
<feature type="compositionally biased region" description="Basic and acidic residues" evidence="8">
    <location>
        <begin position="799"/>
        <end position="815"/>
    </location>
</feature>
<dbReference type="SUPFAM" id="SSF55424">
    <property type="entry name" value="FAD/NAD-linked reductases, dimerisation (C-terminal) domain"/>
    <property type="match status" value="1"/>
</dbReference>
<name>A0A9P0EBU9_NEZVI</name>
<evidence type="ECO:0000313" key="10">
    <source>
        <dbReference type="EMBL" id="CAH1393578.1"/>
    </source>
</evidence>
<dbReference type="PANTHER" id="PTHR42737">
    <property type="entry name" value="GLUTATHIONE REDUCTASE"/>
    <property type="match status" value="1"/>
</dbReference>
<evidence type="ECO:0000313" key="11">
    <source>
        <dbReference type="Proteomes" id="UP001152798"/>
    </source>
</evidence>
<dbReference type="InterPro" id="IPR023753">
    <property type="entry name" value="FAD/NAD-binding_dom"/>
</dbReference>
<dbReference type="GO" id="GO:0004362">
    <property type="term" value="F:glutathione-disulfide reductase (NADPH) activity"/>
    <property type="evidence" value="ECO:0007669"/>
    <property type="project" value="TreeGrafter"/>
</dbReference>
<feature type="compositionally biased region" description="Low complexity" evidence="8">
    <location>
        <begin position="837"/>
        <end position="850"/>
    </location>
</feature>
<feature type="domain" description="FAD/NAD(P)-binding" evidence="9">
    <location>
        <begin position="56"/>
        <end position="368"/>
    </location>
</feature>
<keyword evidence="6" id="KW-1015">Disulfide bond</keyword>
<dbReference type="InterPro" id="IPR016156">
    <property type="entry name" value="FAD/NAD-linked_Rdtase_dimer_sf"/>
</dbReference>
<dbReference type="PANTHER" id="PTHR42737:SF6">
    <property type="entry name" value="THIOREDOXIN-DISULFIDE REDUCTASE"/>
    <property type="match status" value="1"/>
</dbReference>
<evidence type="ECO:0000256" key="8">
    <source>
        <dbReference type="SAM" id="MobiDB-lite"/>
    </source>
</evidence>
<feature type="compositionally biased region" description="Polar residues" evidence="8">
    <location>
        <begin position="760"/>
        <end position="774"/>
    </location>
</feature>
<dbReference type="EMBL" id="OV725078">
    <property type="protein sequence ID" value="CAH1393578.1"/>
    <property type="molecule type" value="Genomic_DNA"/>
</dbReference>